<dbReference type="AlphaFoldDB" id="A0A7J9ILA9"/>
<name>A0A7J9ILA9_9ROSI</name>
<feature type="non-terminal residue" evidence="1">
    <location>
        <position position="29"/>
    </location>
</feature>
<protein>
    <submittedName>
        <fullName evidence="1">Uncharacterized protein</fullName>
    </submittedName>
</protein>
<evidence type="ECO:0000313" key="1">
    <source>
        <dbReference type="EMBL" id="MBA0822896.1"/>
    </source>
</evidence>
<sequence>MNDKGEFWVALNAGRLGKIDDDVPDPIGI</sequence>
<comment type="caution">
    <text evidence="1">The sequence shown here is derived from an EMBL/GenBank/DDBJ whole genome shotgun (WGS) entry which is preliminary data.</text>
</comment>
<accession>A0A7J9ILA9</accession>
<dbReference type="Proteomes" id="UP000593575">
    <property type="component" value="Unassembled WGS sequence"/>
</dbReference>
<reference evidence="1 2" key="1">
    <citation type="journal article" date="2019" name="Genome Biol. Evol.">
        <title>Insights into the evolution of the New World diploid cottons (Gossypium, subgenus Houzingenia) based on genome sequencing.</title>
        <authorList>
            <person name="Grover C.E."/>
            <person name="Arick M.A. 2nd"/>
            <person name="Thrash A."/>
            <person name="Conover J.L."/>
            <person name="Sanders W.S."/>
            <person name="Peterson D.G."/>
            <person name="Frelichowski J.E."/>
            <person name="Scheffler J.A."/>
            <person name="Scheffler B.E."/>
            <person name="Wendel J.F."/>
        </authorList>
    </citation>
    <scope>NUCLEOTIDE SEQUENCE [LARGE SCALE GENOMIC DNA]</scope>
    <source>
        <strain evidence="1">6</strain>
        <tissue evidence="1">Leaf</tissue>
    </source>
</reference>
<evidence type="ECO:0000313" key="2">
    <source>
        <dbReference type="Proteomes" id="UP000593575"/>
    </source>
</evidence>
<gene>
    <name evidence="1" type="ORF">Goarm_019663</name>
</gene>
<keyword evidence="2" id="KW-1185">Reference proteome</keyword>
<organism evidence="1 2">
    <name type="scientific">Gossypium armourianum</name>
    <dbReference type="NCBI Taxonomy" id="34283"/>
    <lineage>
        <taxon>Eukaryota</taxon>
        <taxon>Viridiplantae</taxon>
        <taxon>Streptophyta</taxon>
        <taxon>Embryophyta</taxon>
        <taxon>Tracheophyta</taxon>
        <taxon>Spermatophyta</taxon>
        <taxon>Magnoliopsida</taxon>
        <taxon>eudicotyledons</taxon>
        <taxon>Gunneridae</taxon>
        <taxon>Pentapetalae</taxon>
        <taxon>rosids</taxon>
        <taxon>malvids</taxon>
        <taxon>Malvales</taxon>
        <taxon>Malvaceae</taxon>
        <taxon>Malvoideae</taxon>
        <taxon>Gossypium</taxon>
    </lineage>
</organism>
<proteinExistence type="predicted"/>
<dbReference type="EMBL" id="JABFAE010000002">
    <property type="protein sequence ID" value="MBA0822896.1"/>
    <property type="molecule type" value="Genomic_DNA"/>
</dbReference>